<reference evidence="2" key="1">
    <citation type="submission" date="2023-08" db="EMBL/GenBank/DDBJ databases">
        <authorList>
            <person name="Chen Y."/>
            <person name="Shah S."/>
            <person name="Dougan E. K."/>
            <person name="Thang M."/>
            <person name="Chan C."/>
        </authorList>
    </citation>
    <scope>NUCLEOTIDE SEQUENCE</scope>
</reference>
<comment type="caution">
    <text evidence="2">The sequence shown here is derived from an EMBL/GenBank/DDBJ whole genome shotgun (WGS) entry which is preliminary data.</text>
</comment>
<gene>
    <name evidence="2" type="ORF">EVOR1521_LOCUS18514</name>
</gene>
<evidence type="ECO:0000313" key="3">
    <source>
        <dbReference type="Proteomes" id="UP001178507"/>
    </source>
</evidence>
<organism evidence="2 3">
    <name type="scientific">Effrenium voratum</name>
    <dbReference type="NCBI Taxonomy" id="2562239"/>
    <lineage>
        <taxon>Eukaryota</taxon>
        <taxon>Sar</taxon>
        <taxon>Alveolata</taxon>
        <taxon>Dinophyceae</taxon>
        <taxon>Suessiales</taxon>
        <taxon>Symbiodiniaceae</taxon>
        <taxon>Effrenium</taxon>
    </lineage>
</organism>
<evidence type="ECO:0000256" key="1">
    <source>
        <dbReference type="SAM" id="MobiDB-lite"/>
    </source>
</evidence>
<sequence length="274" mass="30920">MGLGSTTPGKPGQQRTMYYVVSNLLMPLTKKKRLSYAELAGPREVMWFVSHFWGTPFRHFVHSVRKHAECIAPTTGRNAWSDRTYWVCSFSNNQWKVSEEVGESWEESSFYLTLNCGHCSGTAMILDDEAMPLTRAWCLFEVLQTKEIKNKQSNFEGLWLCTATGVLHKGKAGVDVAMHLAKRLSSLRLEEATASVQKDKEMIDGLVAQMPGGFEAMNKFVRSNIAEALLYMNEAFSNEFRQIMGSLGHDQLLSDLPNAPSWHEPPTMESMEDP</sequence>
<dbReference type="AlphaFoldDB" id="A0AA36ITN2"/>
<evidence type="ECO:0000313" key="2">
    <source>
        <dbReference type="EMBL" id="CAJ1393700.1"/>
    </source>
</evidence>
<accession>A0AA36ITN2</accession>
<name>A0AA36ITN2_9DINO</name>
<dbReference type="Proteomes" id="UP001178507">
    <property type="component" value="Unassembled WGS sequence"/>
</dbReference>
<proteinExistence type="predicted"/>
<protein>
    <submittedName>
        <fullName evidence="2">Uncharacterized protein</fullName>
    </submittedName>
</protein>
<dbReference type="EMBL" id="CAUJNA010002635">
    <property type="protein sequence ID" value="CAJ1393700.1"/>
    <property type="molecule type" value="Genomic_DNA"/>
</dbReference>
<keyword evidence="3" id="KW-1185">Reference proteome</keyword>
<feature type="region of interest" description="Disordered" evidence="1">
    <location>
        <begin position="255"/>
        <end position="274"/>
    </location>
</feature>